<evidence type="ECO:0000256" key="4">
    <source>
        <dbReference type="ARBA" id="ARBA00022692"/>
    </source>
</evidence>
<evidence type="ECO:0000256" key="6">
    <source>
        <dbReference type="ARBA" id="ARBA00023136"/>
    </source>
</evidence>
<gene>
    <name evidence="8" type="ORF">KCG45_10825</name>
</gene>
<organism evidence="8 9">
    <name type="scientific">Erythrobacter ani</name>
    <dbReference type="NCBI Taxonomy" id="2827235"/>
    <lineage>
        <taxon>Bacteria</taxon>
        <taxon>Pseudomonadati</taxon>
        <taxon>Pseudomonadota</taxon>
        <taxon>Alphaproteobacteria</taxon>
        <taxon>Sphingomonadales</taxon>
        <taxon>Erythrobacteraceae</taxon>
        <taxon>Erythrobacter/Porphyrobacter group</taxon>
        <taxon>Erythrobacter</taxon>
    </lineage>
</organism>
<dbReference type="PANTHER" id="PTHR33452">
    <property type="entry name" value="OXIDOREDUCTASE CATD-RELATED"/>
    <property type="match status" value="1"/>
</dbReference>
<dbReference type="Pfam" id="PF07681">
    <property type="entry name" value="DoxX"/>
    <property type="match status" value="1"/>
</dbReference>
<evidence type="ECO:0000256" key="3">
    <source>
        <dbReference type="ARBA" id="ARBA00022475"/>
    </source>
</evidence>
<evidence type="ECO:0000256" key="1">
    <source>
        <dbReference type="ARBA" id="ARBA00004651"/>
    </source>
</evidence>
<evidence type="ECO:0000256" key="5">
    <source>
        <dbReference type="ARBA" id="ARBA00022989"/>
    </source>
</evidence>
<comment type="caution">
    <text evidence="8">The sequence shown here is derived from an EMBL/GenBank/DDBJ whole genome shotgun (WGS) entry which is preliminary data.</text>
</comment>
<keyword evidence="4 7" id="KW-0812">Transmembrane</keyword>
<evidence type="ECO:0000313" key="9">
    <source>
        <dbReference type="Proteomes" id="UP000699975"/>
    </source>
</evidence>
<sequence>MNTVTRNELGTGQSAAIGHDGLALVARLLLAALFILAGVNKLSGMEGTVGYIASVGMPFPEIVYFGTVALELIGGLMLAAGFKARYAAGALGIFTLLTAVVFHNDFSQQIEMTLFLKNLAIAGGMFAIAAFGPGRLSIDRG</sequence>
<feature type="transmembrane region" description="Helical" evidence="7">
    <location>
        <begin position="21"/>
        <end position="42"/>
    </location>
</feature>
<proteinExistence type="inferred from homology"/>
<evidence type="ECO:0000256" key="2">
    <source>
        <dbReference type="ARBA" id="ARBA00006679"/>
    </source>
</evidence>
<comment type="similarity">
    <text evidence="2">Belongs to the DoxX family.</text>
</comment>
<dbReference type="Proteomes" id="UP000699975">
    <property type="component" value="Unassembled WGS sequence"/>
</dbReference>
<dbReference type="PANTHER" id="PTHR33452:SF1">
    <property type="entry name" value="INNER MEMBRANE PROTEIN YPHA-RELATED"/>
    <property type="match status" value="1"/>
</dbReference>
<dbReference type="InterPro" id="IPR051907">
    <property type="entry name" value="DoxX-like_oxidoreductase"/>
</dbReference>
<dbReference type="InterPro" id="IPR032808">
    <property type="entry name" value="DoxX"/>
</dbReference>
<feature type="transmembrane region" description="Helical" evidence="7">
    <location>
        <begin position="86"/>
        <end position="102"/>
    </location>
</feature>
<feature type="transmembrane region" description="Helical" evidence="7">
    <location>
        <begin position="114"/>
        <end position="132"/>
    </location>
</feature>
<dbReference type="EMBL" id="JAGSPB010000002">
    <property type="protein sequence ID" value="MBV7266672.1"/>
    <property type="molecule type" value="Genomic_DNA"/>
</dbReference>
<reference evidence="8 9" key="1">
    <citation type="submission" date="2021-04" db="EMBL/GenBank/DDBJ databases">
        <authorList>
            <person name="Pira H."/>
            <person name="Risdian C."/>
            <person name="Wink J."/>
        </authorList>
    </citation>
    <scope>NUCLEOTIDE SEQUENCE [LARGE SCALE GENOMIC DNA]</scope>
    <source>
        <strain evidence="8 9">WH131</strain>
    </source>
</reference>
<protein>
    <submittedName>
        <fullName evidence="8">DoxX family protein</fullName>
    </submittedName>
</protein>
<evidence type="ECO:0000313" key="8">
    <source>
        <dbReference type="EMBL" id="MBV7266672.1"/>
    </source>
</evidence>
<keyword evidence="3" id="KW-1003">Cell membrane</keyword>
<accession>A0ABS6SQE8</accession>
<feature type="transmembrane region" description="Helical" evidence="7">
    <location>
        <begin position="62"/>
        <end position="79"/>
    </location>
</feature>
<dbReference type="RefSeq" id="WP_218317238.1">
    <property type="nucleotide sequence ID" value="NZ_JAGSPB010000002.1"/>
</dbReference>
<keyword evidence="5 7" id="KW-1133">Transmembrane helix</keyword>
<evidence type="ECO:0000256" key="7">
    <source>
        <dbReference type="SAM" id="Phobius"/>
    </source>
</evidence>
<keyword evidence="9" id="KW-1185">Reference proteome</keyword>
<name>A0ABS6SQE8_9SPHN</name>
<keyword evidence="6 7" id="KW-0472">Membrane</keyword>
<comment type="subcellular location">
    <subcellularLocation>
        <location evidence="1">Cell membrane</location>
        <topology evidence="1">Multi-pass membrane protein</topology>
    </subcellularLocation>
</comment>